<evidence type="ECO:0000313" key="4">
    <source>
        <dbReference type="EMBL" id="VIO56605.1"/>
    </source>
</evidence>
<dbReference type="PANTHER" id="PTHR46411:SF2">
    <property type="entry name" value="AAA+ ATPASE DOMAIN-CONTAINING PROTEIN"/>
    <property type="match status" value="1"/>
</dbReference>
<evidence type="ECO:0000256" key="1">
    <source>
        <dbReference type="SAM" id="MobiDB-lite"/>
    </source>
</evidence>
<dbReference type="Proteomes" id="UP000746612">
    <property type="component" value="Unassembled WGS sequence"/>
</dbReference>
<dbReference type="EMBL" id="CAJPIJ010000108">
    <property type="protein sequence ID" value="CAG1978190.1"/>
    <property type="molecule type" value="Genomic_DNA"/>
</dbReference>
<gene>
    <name evidence="4" type="ORF">FUG_LOCUS220843</name>
    <name evidence="3" type="ORF">MDCFG202_LOCUS170758</name>
</gene>
<evidence type="ECO:0000259" key="2">
    <source>
        <dbReference type="Pfam" id="PF22942"/>
    </source>
</evidence>
<feature type="domain" description="DUF7025" evidence="2">
    <location>
        <begin position="229"/>
        <end position="335"/>
    </location>
</feature>
<reference evidence="3" key="2">
    <citation type="submission" date="2021-03" db="EMBL/GenBank/DDBJ databases">
        <authorList>
            <person name="Alouane T."/>
            <person name="Langin T."/>
            <person name="Bonhomme L."/>
        </authorList>
    </citation>
    <scope>NUCLEOTIDE SEQUENCE</scope>
    <source>
        <strain evidence="3">MDC_Fg202</strain>
    </source>
</reference>
<dbReference type="InterPro" id="IPR054289">
    <property type="entry name" value="DUF7025"/>
</dbReference>
<dbReference type="Pfam" id="PF22942">
    <property type="entry name" value="DUF7025"/>
    <property type="match status" value="1"/>
</dbReference>
<organism evidence="4">
    <name type="scientific">Gibberella zeae</name>
    <name type="common">Wheat head blight fungus</name>
    <name type="synonym">Fusarium graminearum</name>
    <dbReference type="NCBI Taxonomy" id="5518"/>
    <lineage>
        <taxon>Eukaryota</taxon>
        <taxon>Fungi</taxon>
        <taxon>Dikarya</taxon>
        <taxon>Ascomycota</taxon>
        <taxon>Pezizomycotina</taxon>
        <taxon>Sordariomycetes</taxon>
        <taxon>Hypocreomycetidae</taxon>
        <taxon>Hypocreales</taxon>
        <taxon>Nectriaceae</taxon>
        <taxon>Fusarium</taxon>
    </lineage>
</organism>
<sequence length="733" mass="83436">MPNSSQVSNFTEFQKVIQRGRMSTVHEHSATASNDDPMHSEGPETSSHAENTRQEYFDYTETSSNVDDTRDNILIFLRQTVQWDDGLMGNVTSFEIPNEDWTLWERLSPDEELRAWVWHQRGIDRLGVRVVDQLVIRSSDSDLQLFREVDDEVYGLLTNIPWSIPYNDFNYTRAHSIAIDEKDYKNLFHQANAIMHRIKTTPLPKSKQILQAVLNFIKDIFPDAKKIQEDALRTGQVPFSHVWTLFRPGTIVYEKRTIPPRHNIYEQCFSVNKLEGSVSRYDSTNVLCLSLAEMAYSYSMSNEPGPRMMWTTRHIRQYGGLKGITTEDLGIIPLSIIPPEERTAIEARLTQRGRQMLQISRMPFSFWNYDGPYGIVHQVVGRGIMEEAQYTSRERRWQKHTHENIVIDIASSTQHFSERFNRSINGLHDVEPDRNNQTSRIMPRVGADNYTGTGASSNCERSLLICRGHLPGYLLSSSIYAVGVLISELRQPVWEPRTHPALMTSFMPDSTLWHDLVQGFFESSNNEIVEARGYGARSSGLILALEGPRIVTISMANQITNGLRKPLVILNSWGDDQTLKEGTETALRWGAILFVDERNVSTDHRSSRGKSIPISIELGDCCAGMIDGIVKCPIPLKEQPSALWKFHLSQHFAGLLECIPAQQLHDAYALLAQIESRESRIEKVISTAQRLAVVEKAQFSVRHVLLTIKSSVSPDELRKLEDLIKEENDGLAK</sequence>
<feature type="region of interest" description="Disordered" evidence="1">
    <location>
        <begin position="21"/>
        <end position="51"/>
    </location>
</feature>
<dbReference type="EMBL" id="CAAKMV010000125">
    <property type="protein sequence ID" value="VIO56605.1"/>
    <property type="molecule type" value="Genomic_DNA"/>
</dbReference>
<dbReference type="AlphaFoldDB" id="A0A4E9DVR9"/>
<evidence type="ECO:0000313" key="3">
    <source>
        <dbReference type="EMBL" id="CAG1978190.1"/>
    </source>
</evidence>
<reference evidence="4" key="1">
    <citation type="submission" date="2019-04" db="EMBL/GenBank/DDBJ databases">
        <authorList>
            <person name="Melise S."/>
            <person name="Noan J."/>
            <person name="Okalmin O."/>
        </authorList>
    </citation>
    <scope>NUCLEOTIDE SEQUENCE</scope>
    <source>
        <strain evidence="4">FN9</strain>
    </source>
</reference>
<dbReference type="PANTHER" id="PTHR46411">
    <property type="entry name" value="FAMILY ATPASE, PUTATIVE-RELATED"/>
    <property type="match status" value="1"/>
</dbReference>
<protein>
    <recommendedName>
        <fullName evidence="2">DUF7025 domain-containing protein</fullName>
    </recommendedName>
</protein>
<proteinExistence type="predicted"/>
<name>A0A4E9DVR9_GIBZA</name>
<accession>A0A4E9DVR9</accession>